<dbReference type="GO" id="GO:0016706">
    <property type="term" value="F:2-oxoglutarate-dependent dioxygenase activity"/>
    <property type="evidence" value="ECO:0007669"/>
    <property type="project" value="UniProtKB-ARBA"/>
</dbReference>
<dbReference type="Gene3D" id="2.60.120.620">
    <property type="entry name" value="q2cbj1_9rhob like domain"/>
    <property type="match status" value="1"/>
</dbReference>
<name>A0A3Q8X8W3_9BACL</name>
<dbReference type="Proteomes" id="UP000272528">
    <property type="component" value="Chromosome"/>
</dbReference>
<evidence type="ECO:0000313" key="2">
    <source>
        <dbReference type="Proteomes" id="UP000272528"/>
    </source>
</evidence>
<protein>
    <submittedName>
        <fullName evidence="1">Phytanoyl-CoA dioxygenase family protein</fullName>
    </submittedName>
</protein>
<dbReference type="SUPFAM" id="SSF51197">
    <property type="entry name" value="Clavaminate synthase-like"/>
    <property type="match status" value="1"/>
</dbReference>
<organism evidence="1 2">
    <name type="scientific">Paenibacillus albus</name>
    <dbReference type="NCBI Taxonomy" id="2495582"/>
    <lineage>
        <taxon>Bacteria</taxon>
        <taxon>Bacillati</taxon>
        <taxon>Bacillota</taxon>
        <taxon>Bacilli</taxon>
        <taxon>Bacillales</taxon>
        <taxon>Paenibacillaceae</taxon>
        <taxon>Paenibacillus</taxon>
    </lineage>
</organism>
<gene>
    <name evidence="1" type="ORF">EJC50_28135</name>
</gene>
<proteinExistence type="predicted"/>
<sequence length="290" mass="32879">MPTMHEGEKIEMPYANGMPTPEDIEFFKENGYWISPKIISDEWLEKLRDRMEKVYRHEYETGMPPSSAWSEETSLPNSLRKTDNAHWSDLTIRALAYNPLIGKIAAALHETDTIRFWEDQLLFKPANSGGGASNVGWHQDYHYWPCFQNPETLITAWVAYDDVDEANGCMQMVPGSNQWGILQYSDFYEQDLNKQLTNIATVKGNTGSPVPIIMRAGQVSFHHSLTLHGSGPNVSDRVRRSSALHYVTGETRYRAGYSDGYKEIQEFVAAGGKDGDIIQGEMFPIVYQKA</sequence>
<dbReference type="PANTHER" id="PTHR20883:SF48">
    <property type="entry name" value="ECTOINE DIOXYGENASE"/>
    <property type="match status" value="1"/>
</dbReference>
<dbReference type="GO" id="GO:0005506">
    <property type="term" value="F:iron ion binding"/>
    <property type="evidence" value="ECO:0007669"/>
    <property type="project" value="UniProtKB-ARBA"/>
</dbReference>
<evidence type="ECO:0000313" key="1">
    <source>
        <dbReference type="EMBL" id="AZN43138.1"/>
    </source>
</evidence>
<dbReference type="Pfam" id="PF05721">
    <property type="entry name" value="PhyH"/>
    <property type="match status" value="1"/>
</dbReference>
<dbReference type="OrthoDB" id="9814777at2"/>
<dbReference type="KEGG" id="palb:EJC50_28135"/>
<accession>A0A3Q8X8W3</accession>
<dbReference type="AlphaFoldDB" id="A0A3Q8X8W3"/>
<reference evidence="2" key="1">
    <citation type="submission" date="2018-12" db="EMBL/GenBank/DDBJ databases">
        <title>Genome sequence of Peanibacillus sp.</title>
        <authorList>
            <person name="Subramani G."/>
            <person name="Srinivasan S."/>
            <person name="Kim M.K."/>
        </authorList>
    </citation>
    <scope>NUCLEOTIDE SEQUENCE [LARGE SCALE GENOMIC DNA]</scope>
    <source>
        <strain evidence="2">18JY67-1</strain>
    </source>
</reference>
<keyword evidence="2" id="KW-1185">Reference proteome</keyword>
<dbReference type="InterPro" id="IPR008775">
    <property type="entry name" value="Phytyl_CoA_dOase-like"/>
</dbReference>
<dbReference type="PANTHER" id="PTHR20883">
    <property type="entry name" value="PHYTANOYL-COA DIOXYGENASE DOMAIN CONTAINING 1"/>
    <property type="match status" value="1"/>
</dbReference>
<keyword evidence="1" id="KW-0560">Oxidoreductase</keyword>
<keyword evidence="1" id="KW-0223">Dioxygenase</keyword>
<dbReference type="EMBL" id="CP034437">
    <property type="protein sequence ID" value="AZN43138.1"/>
    <property type="molecule type" value="Genomic_DNA"/>
</dbReference>